<sequence>MTNVLKLVLVAICTLSGVAAFSSSKHSTHRFRNISSTLQFEDFDPEPKFETFGSGVEHPTFSVQDATLEERALQAVKTRLNIGDNAVGFISGHEGDVASYAYVRQMQNGVPFANAVANVAFNKENKLVAFGSSFVNANNIPSSQPKIGAAKAVAVAEQLLDGKLELPKTTLEYLVQGDGSVALTHVMQIRNKAQGTWFNAFVDAEKGRLLSVTDFVAQSSYTVLHFQKEYPTEGFSVERDPQDPNSSPEGWHSTSHDSVQRGNNVISYKGIDVAGIGLTETTTKESSADLNFNYTADLNNTAKAQSVDAARVNAFYLVNALHDIWYQYGFTEVAYNFQVNNFGKGGKGNDRVKVSVQDSGGSNNANFATPPDGQAGMMRMFLWTKDSVKYRDGALENDVVVHEYTHGLTNRLTGGGTGKCLQSLEAGGLGEGWSDAMADWSEKTSSAVPDYKMGEFVQFGPAIREYPYSTS</sequence>
<dbReference type="PANTHER" id="PTHR33478">
    <property type="entry name" value="EXTRACELLULAR METALLOPROTEINASE MEP"/>
    <property type="match status" value="1"/>
</dbReference>
<evidence type="ECO:0000313" key="13">
    <source>
        <dbReference type="EMBL" id="KAL0569434.1"/>
    </source>
</evidence>
<dbReference type="Proteomes" id="UP001465976">
    <property type="component" value="Unassembled WGS sequence"/>
</dbReference>
<keyword evidence="6 11" id="KW-0479">Metal-binding</keyword>
<feature type="non-terminal residue" evidence="13">
    <location>
        <position position="471"/>
    </location>
</feature>
<feature type="compositionally biased region" description="Polar residues" evidence="12">
    <location>
        <begin position="243"/>
        <end position="253"/>
    </location>
</feature>
<evidence type="ECO:0000313" key="14">
    <source>
        <dbReference type="Proteomes" id="UP001465976"/>
    </source>
</evidence>
<keyword evidence="9 11" id="KW-0482">Metalloprotease</keyword>
<evidence type="ECO:0000256" key="11">
    <source>
        <dbReference type="RuleBase" id="RU364017"/>
    </source>
</evidence>
<evidence type="ECO:0000256" key="3">
    <source>
        <dbReference type="ARBA" id="ARBA00006006"/>
    </source>
</evidence>
<evidence type="ECO:0000256" key="5">
    <source>
        <dbReference type="ARBA" id="ARBA00022670"/>
    </source>
</evidence>
<dbReference type="InterPro" id="IPR027268">
    <property type="entry name" value="Peptidase_M4/M1_CTD_sf"/>
</dbReference>
<evidence type="ECO:0000256" key="2">
    <source>
        <dbReference type="ARBA" id="ARBA00004613"/>
    </source>
</evidence>
<feature type="signal peptide" evidence="11">
    <location>
        <begin position="1"/>
        <end position="20"/>
    </location>
</feature>
<keyword evidence="4 11" id="KW-0964">Secreted</keyword>
<protein>
    <recommendedName>
        <fullName evidence="11">Extracellular metalloproteinase</fullName>
        <ecNumber evidence="11">3.4.24.-</ecNumber>
    </recommendedName>
    <alternativeName>
        <fullName evidence="11">Fungalysin</fullName>
    </alternativeName>
</protein>
<comment type="similarity">
    <text evidence="3 11">Belongs to the peptidase M36 family.</text>
</comment>
<evidence type="ECO:0000256" key="12">
    <source>
        <dbReference type="SAM" id="MobiDB-lite"/>
    </source>
</evidence>
<evidence type="ECO:0000256" key="8">
    <source>
        <dbReference type="ARBA" id="ARBA00022833"/>
    </source>
</evidence>
<evidence type="ECO:0000256" key="9">
    <source>
        <dbReference type="ARBA" id="ARBA00023049"/>
    </source>
</evidence>
<dbReference type="Pfam" id="PF02128">
    <property type="entry name" value="Peptidase_M36"/>
    <property type="match status" value="1"/>
</dbReference>
<dbReference type="PANTHER" id="PTHR33478:SF1">
    <property type="entry name" value="EXTRACELLULAR METALLOPROTEINASE MEP"/>
    <property type="match status" value="1"/>
</dbReference>
<feature type="region of interest" description="Disordered" evidence="12">
    <location>
        <begin position="234"/>
        <end position="259"/>
    </location>
</feature>
<comment type="caution">
    <text evidence="13">The sequence shown here is derived from an EMBL/GenBank/DDBJ whole genome shotgun (WGS) entry which is preliminary data.</text>
</comment>
<evidence type="ECO:0000256" key="10">
    <source>
        <dbReference type="ARBA" id="ARBA00023145"/>
    </source>
</evidence>
<keyword evidence="5 11" id="KW-0645">Protease</keyword>
<reference evidence="13 14" key="1">
    <citation type="submission" date="2024-02" db="EMBL/GenBank/DDBJ databases">
        <title>A draft genome for the cacao thread blight pathogen Marasmius crinis-equi.</title>
        <authorList>
            <person name="Cohen S.P."/>
            <person name="Baruah I.K."/>
            <person name="Amoako-Attah I."/>
            <person name="Bukari Y."/>
            <person name="Meinhardt L.W."/>
            <person name="Bailey B.A."/>
        </authorList>
    </citation>
    <scope>NUCLEOTIDE SEQUENCE [LARGE SCALE GENOMIC DNA]</scope>
    <source>
        <strain evidence="13 14">GH-76</strain>
    </source>
</reference>
<organism evidence="13 14">
    <name type="scientific">Marasmius crinis-equi</name>
    <dbReference type="NCBI Taxonomy" id="585013"/>
    <lineage>
        <taxon>Eukaryota</taxon>
        <taxon>Fungi</taxon>
        <taxon>Dikarya</taxon>
        <taxon>Basidiomycota</taxon>
        <taxon>Agaricomycotina</taxon>
        <taxon>Agaricomycetes</taxon>
        <taxon>Agaricomycetidae</taxon>
        <taxon>Agaricales</taxon>
        <taxon>Marasmiineae</taxon>
        <taxon>Marasmiaceae</taxon>
        <taxon>Marasmius</taxon>
    </lineage>
</organism>
<dbReference type="EMBL" id="JBAHYK010001121">
    <property type="protein sequence ID" value="KAL0569434.1"/>
    <property type="molecule type" value="Genomic_DNA"/>
</dbReference>
<evidence type="ECO:0000256" key="6">
    <source>
        <dbReference type="ARBA" id="ARBA00022723"/>
    </source>
</evidence>
<dbReference type="EC" id="3.4.24.-" evidence="11"/>
<accession>A0ABR3F2X6</accession>
<feature type="chain" id="PRO_5044985044" description="Extracellular metalloproteinase" evidence="11">
    <location>
        <begin position="21"/>
        <end position="471"/>
    </location>
</feature>
<keyword evidence="7 11" id="KW-0378">Hydrolase</keyword>
<name>A0ABR3F2X6_9AGAR</name>
<proteinExistence type="inferred from homology"/>
<dbReference type="Gene3D" id="1.10.390.10">
    <property type="entry name" value="Neutral Protease Domain 2"/>
    <property type="match status" value="1"/>
</dbReference>
<dbReference type="SUPFAM" id="SSF55486">
    <property type="entry name" value="Metalloproteases ('zincins'), catalytic domain"/>
    <property type="match status" value="1"/>
</dbReference>
<evidence type="ECO:0000256" key="1">
    <source>
        <dbReference type="ARBA" id="ARBA00001947"/>
    </source>
</evidence>
<dbReference type="InterPro" id="IPR001842">
    <property type="entry name" value="Peptidase_M36"/>
</dbReference>
<evidence type="ECO:0000256" key="4">
    <source>
        <dbReference type="ARBA" id="ARBA00022525"/>
    </source>
</evidence>
<comment type="cofactor">
    <cofactor evidence="1 11">
        <name>Zn(2+)</name>
        <dbReference type="ChEBI" id="CHEBI:29105"/>
    </cofactor>
</comment>
<comment type="subcellular location">
    <subcellularLocation>
        <location evidence="2 11">Secreted</location>
    </subcellularLocation>
</comment>
<keyword evidence="10 11" id="KW-0865">Zymogen</keyword>
<gene>
    <name evidence="13" type="ORF">V5O48_012538</name>
</gene>
<evidence type="ECO:0000256" key="7">
    <source>
        <dbReference type="ARBA" id="ARBA00022801"/>
    </source>
</evidence>
<keyword evidence="8 11" id="KW-0862">Zinc</keyword>
<keyword evidence="11" id="KW-0732">Signal</keyword>
<dbReference type="InterPro" id="IPR050371">
    <property type="entry name" value="Fungal_virulence_M36"/>
</dbReference>
<keyword evidence="14" id="KW-1185">Reference proteome</keyword>
<dbReference type="PRINTS" id="PR00999">
    <property type="entry name" value="FUNGALYSIN"/>
</dbReference>
<dbReference type="Gene3D" id="3.10.170.10">
    <property type="match status" value="1"/>
</dbReference>